<reference evidence="2" key="1">
    <citation type="submission" date="2016-08" db="EMBL/GenBank/DDBJ databases">
        <title>Sequencing, Assembly and Comparative Genomics of S. aureofaciens ATCC 10762.</title>
        <authorList>
            <person name="Gradnigo J.S."/>
            <person name="Johnson N."/>
            <person name="Somerville G.A."/>
        </authorList>
    </citation>
    <scope>NUCLEOTIDE SEQUENCE [LARGE SCALE GENOMIC DNA]</scope>
    <source>
        <strain evidence="2">ATCC 10762</strain>
    </source>
</reference>
<evidence type="ECO:0000313" key="2">
    <source>
        <dbReference type="EMBL" id="OEV34656.1"/>
    </source>
</evidence>
<sequence>MPRQHVEEIPDGDGGTVEVKLGLWISNTNSRRAKLAGEQLDQFVRSGSTGAETGRAQRPPRRAPGRPCPPVPVVSEEQRPA</sequence>
<evidence type="ECO:0000313" key="3">
    <source>
        <dbReference type="Proteomes" id="UP000037395"/>
    </source>
</evidence>
<dbReference type="EMBL" id="JPRF03000043">
    <property type="protein sequence ID" value="OEV34656.1"/>
    <property type="molecule type" value="Genomic_DNA"/>
</dbReference>
<evidence type="ECO:0008006" key="4">
    <source>
        <dbReference type="Google" id="ProtNLM"/>
    </source>
</evidence>
<gene>
    <name evidence="2" type="ORF">HS99_0009175</name>
</gene>
<proteinExistence type="predicted"/>
<feature type="region of interest" description="Disordered" evidence="1">
    <location>
        <begin position="44"/>
        <end position="81"/>
    </location>
</feature>
<comment type="caution">
    <text evidence="2">The sequence shown here is derived from an EMBL/GenBank/DDBJ whole genome shotgun (WGS) entry which is preliminary data.</text>
</comment>
<evidence type="ECO:0000256" key="1">
    <source>
        <dbReference type="SAM" id="MobiDB-lite"/>
    </source>
</evidence>
<dbReference type="AlphaFoldDB" id="A0A1E7N1W2"/>
<accession>A0A1E7N1W2</accession>
<keyword evidence="3" id="KW-1185">Reference proteome</keyword>
<protein>
    <recommendedName>
        <fullName evidence="4">Helicase-associated domain-containing protein</fullName>
    </recommendedName>
</protein>
<organism evidence="2 3">
    <name type="scientific">Kitasatospora aureofaciens</name>
    <name type="common">Streptomyces aureofaciens</name>
    <dbReference type="NCBI Taxonomy" id="1894"/>
    <lineage>
        <taxon>Bacteria</taxon>
        <taxon>Bacillati</taxon>
        <taxon>Actinomycetota</taxon>
        <taxon>Actinomycetes</taxon>
        <taxon>Kitasatosporales</taxon>
        <taxon>Streptomycetaceae</taxon>
        <taxon>Kitasatospora</taxon>
    </lineage>
</organism>
<name>A0A1E7N1W2_KITAU</name>
<dbReference type="Proteomes" id="UP000037395">
    <property type="component" value="Unassembled WGS sequence"/>
</dbReference>